<feature type="region of interest" description="Disordered" evidence="2">
    <location>
        <begin position="284"/>
        <end position="320"/>
    </location>
</feature>
<evidence type="ECO:0000313" key="5">
    <source>
        <dbReference type="Proteomes" id="UP000031036"/>
    </source>
</evidence>
<dbReference type="AlphaFoldDB" id="A0A0B2VVK7"/>
<dbReference type="STRING" id="6265.A0A0B2VVK7"/>
<proteinExistence type="inferred from homology"/>
<keyword evidence="5" id="KW-1185">Reference proteome</keyword>
<dbReference type="GO" id="GO:0051684">
    <property type="term" value="P:maintenance of Golgi location"/>
    <property type="evidence" value="ECO:0007669"/>
    <property type="project" value="TreeGrafter"/>
</dbReference>
<dbReference type="OMA" id="ISVITHR"/>
<name>A0A0B2VVK7_TOXCA</name>
<evidence type="ECO:0000313" key="4">
    <source>
        <dbReference type="EMBL" id="KHN84990.1"/>
    </source>
</evidence>
<dbReference type="InterPro" id="IPR016098">
    <property type="entry name" value="CAP/MinC_C"/>
</dbReference>
<dbReference type="PANTHER" id="PTHR16052:SF0">
    <property type="entry name" value="TBCC DOMAIN-CONTAINING PROTEIN 1"/>
    <property type="match status" value="1"/>
</dbReference>
<evidence type="ECO:0000256" key="2">
    <source>
        <dbReference type="SAM" id="MobiDB-lite"/>
    </source>
</evidence>
<organism evidence="4 5">
    <name type="scientific">Toxocara canis</name>
    <name type="common">Canine roundworm</name>
    <dbReference type="NCBI Taxonomy" id="6265"/>
    <lineage>
        <taxon>Eukaryota</taxon>
        <taxon>Metazoa</taxon>
        <taxon>Ecdysozoa</taxon>
        <taxon>Nematoda</taxon>
        <taxon>Chromadorea</taxon>
        <taxon>Rhabditida</taxon>
        <taxon>Spirurina</taxon>
        <taxon>Ascaridomorpha</taxon>
        <taxon>Ascaridoidea</taxon>
        <taxon>Toxocaridae</taxon>
        <taxon>Toxocara</taxon>
    </lineage>
</organism>
<reference evidence="4 5" key="1">
    <citation type="submission" date="2014-11" db="EMBL/GenBank/DDBJ databases">
        <title>Genetic blueprint of the zoonotic pathogen Toxocara canis.</title>
        <authorList>
            <person name="Zhu X.-Q."/>
            <person name="Korhonen P.K."/>
            <person name="Cai H."/>
            <person name="Young N.D."/>
            <person name="Nejsum P."/>
            <person name="von Samson-Himmelstjerna G."/>
            <person name="Boag P.R."/>
            <person name="Tan P."/>
            <person name="Li Q."/>
            <person name="Min J."/>
            <person name="Yang Y."/>
            <person name="Wang X."/>
            <person name="Fang X."/>
            <person name="Hall R.S."/>
            <person name="Hofmann A."/>
            <person name="Sternberg P.W."/>
            <person name="Jex A.R."/>
            <person name="Gasser R.B."/>
        </authorList>
    </citation>
    <scope>NUCLEOTIDE SEQUENCE [LARGE SCALE GENOMIC DNA]</scope>
    <source>
        <strain evidence="4">PN_DK_2014</strain>
    </source>
</reference>
<dbReference type="PANTHER" id="PTHR16052">
    <property type="entry name" value="TBCC DOMAIN-CONTAINING PROTEIN 1"/>
    <property type="match status" value="1"/>
</dbReference>
<dbReference type="InterPro" id="IPR012945">
    <property type="entry name" value="Tubulin-bd_cofactor_C_dom"/>
</dbReference>
<dbReference type="EMBL" id="JPKZ01000885">
    <property type="protein sequence ID" value="KHN84990.1"/>
    <property type="molecule type" value="Genomic_DNA"/>
</dbReference>
<gene>
    <name evidence="4" type="primary">Tbccd1</name>
    <name evidence="4" type="ORF">Tcan_16141</name>
</gene>
<feature type="domain" description="C-CAP/cofactor C-like" evidence="3">
    <location>
        <begin position="324"/>
        <end position="450"/>
    </location>
</feature>
<dbReference type="OrthoDB" id="427777at2759"/>
<accession>A0A0B2VVK7</accession>
<dbReference type="Proteomes" id="UP000031036">
    <property type="component" value="Unassembled WGS sequence"/>
</dbReference>
<evidence type="ECO:0000259" key="3">
    <source>
        <dbReference type="PROSITE" id="PS51329"/>
    </source>
</evidence>
<comment type="similarity">
    <text evidence="1">Belongs to the TBCC family.</text>
</comment>
<dbReference type="InterPro" id="IPR017901">
    <property type="entry name" value="C-CAP_CF_C-like"/>
</dbReference>
<dbReference type="PROSITE" id="PS51329">
    <property type="entry name" value="C_CAP_COFACTOR_C"/>
    <property type="match status" value="1"/>
</dbReference>
<protein>
    <submittedName>
        <fullName evidence="4">TBCC domain-containing protein 1</fullName>
    </submittedName>
</protein>
<feature type="compositionally biased region" description="Low complexity" evidence="2">
    <location>
        <begin position="293"/>
        <end position="305"/>
    </location>
</feature>
<dbReference type="Gene3D" id="2.160.20.70">
    <property type="match status" value="1"/>
</dbReference>
<sequence>MFICVWPRGLLIFNADLSSLPLGRDTADPIVIASRMVQYHMYHNKSSRVTAGEWRNILVRKARVTEEASKALFDAAHLVDVSLSTQRGPVELREQEKDVSLSALALVCALCRCSCGQILQKGSVFTDDSWPSFARSKGQRIPKTASDAVYSYIIQNLEELCAMVVLCEEQMAQRYVVKSGGGCVIPPYTRIPRHALLAFDLLFEGCALLTDEADCYTPTALQPIPLSKIIDRYWSVDGVMTIERLRERLAECLQADPFTIHDRPVANVASDRGIFAIFKEANTPESGDTSVRSADSAASGALSDGKTTPREGSKQKRLSNAPFPHDRKFCMSCWTHFEVLNQEPLAGCHLRIMNGDERSSWIFAPHYTESAVVANCRGCGPIVLGPVRNTLFLRGLAECTVSAVCSRLVIERCENITVYVAVPLTPLLIDCHEVRLGPYNAPYDFLEFALDEAGMELYASNGSWNQPLVVYDLFARGEDGNSSECTDIFSIMDESEFDLLSLPLNQHNGAFYKTFLASLPDAFLEALSVRNGSSEFGVKKYTGYEMSDSDWQHLKHRASRGCEQLCFSKRNRTYAMNFRFLERKSAQ</sequence>
<dbReference type="Pfam" id="PF07986">
    <property type="entry name" value="TBCC"/>
    <property type="match status" value="1"/>
</dbReference>
<evidence type="ECO:0000256" key="1">
    <source>
        <dbReference type="ARBA" id="ARBA00008848"/>
    </source>
</evidence>
<dbReference type="InterPro" id="IPR039589">
    <property type="entry name" value="TBCC1"/>
</dbReference>
<comment type="caution">
    <text evidence="4">The sequence shown here is derived from an EMBL/GenBank/DDBJ whole genome shotgun (WGS) entry which is preliminary data.</text>
</comment>